<evidence type="ECO:0000313" key="2">
    <source>
        <dbReference type="Proteomes" id="UP000565745"/>
    </source>
</evidence>
<dbReference type="CDD" id="cd16439">
    <property type="entry name" value="beta_Kdo_transferase_KpsC_2"/>
    <property type="match status" value="1"/>
</dbReference>
<evidence type="ECO:0000313" key="1">
    <source>
        <dbReference type="EMBL" id="MBB4175350.1"/>
    </source>
</evidence>
<dbReference type="InterPro" id="IPR007833">
    <property type="entry name" value="Capsule_polysaccharide_synth"/>
</dbReference>
<dbReference type="GO" id="GO:0015774">
    <property type="term" value="P:polysaccharide transport"/>
    <property type="evidence" value="ECO:0007669"/>
    <property type="project" value="InterPro"/>
</dbReference>
<dbReference type="RefSeq" id="WP_025056380.1">
    <property type="nucleotide sequence ID" value="NZ_JACIFU010000004.1"/>
</dbReference>
<dbReference type="EMBL" id="JACIFU010000004">
    <property type="protein sequence ID" value="MBB4175350.1"/>
    <property type="molecule type" value="Genomic_DNA"/>
</dbReference>
<accession>A0A7W6MA93</accession>
<keyword evidence="2" id="KW-1185">Reference proteome</keyword>
<dbReference type="GO" id="GO:0000271">
    <property type="term" value="P:polysaccharide biosynthetic process"/>
    <property type="evidence" value="ECO:0007669"/>
    <property type="project" value="InterPro"/>
</dbReference>
<proteinExistence type="predicted"/>
<organism evidence="1 2">
    <name type="scientific">Sulfitobacter noctilucicola</name>
    <dbReference type="NCBI Taxonomy" id="1342301"/>
    <lineage>
        <taxon>Bacteria</taxon>
        <taxon>Pseudomonadati</taxon>
        <taxon>Pseudomonadota</taxon>
        <taxon>Alphaproteobacteria</taxon>
        <taxon>Rhodobacterales</taxon>
        <taxon>Roseobacteraceae</taxon>
        <taxon>Sulfitobacter</taxon>
    </lineage>
</organism>
<dbReference type="AlphaFoldDB" id="A0A7W6MA93"/>
<gene>
    <name evidence="1" type="ORF">GGR93_003143</name>
</gene>
<dbReference type="Proteomes" id="UP000565745">
    <property type="component" value="Unassembled WGS sequence"/>
</dbReference>
<sequence>MALGPETYDTPAAGLAKDRRLFVYNGGFLTQKRVRRILQLSGYSLHVGLPREGDAVAIWGNSPTAHRGRGIADKYSAPLVRIEDAPLRSLFPGRSGEPPLGLLIDEKGVHFDPSTVSKLEELLATHPLDDTALLNRARGAIARITEAHLSKYTGFEADTPAPDPGYVLVIDQTQGDASVRASGADRARFVEMLVFAQEEHPGARVIIKTHPETAQGHRAGYFGPEDANDRITLMTDPISPWTLFEGAVGVYTVSSQLGFEAIFAGHKPRIFGQPFYAGWGLTTDEFPVPRRQRVLTRPQLFAGAMILYPKWYDPYRDRLCTLEDAIETLAAQTRCWREDHAGWTASAMRMWKRKPLQQFFGQHKPVVFEDDPARARATGKRWMVWAGKAQVGHGDAVRVEDGFLRSRGLGAELVPPLSLVCDDLGIYYDPSRPSRLERWIEARADLRPDQRMRAARLIEALTAKGLSKYNPDVPPTDLEKLPKGHRILVPGQVEDDASIRTGTGRVTTNRALLETVRAARPDAIILYKPHPDVEAGLRAGHVETDGLADVVLNRTDPAALLPIVQEVWTMTSLLGFEALLRGVAVTTVGVPFYAGWGLTTDLGDVPPRRRAQLDLEGLVHATLIDYPRYHDPKTRLPCPVEVIVERLANDDLPRLGTGNRLLSKLQGLFATQSHLWRRG</sequence>
<name>A0A7W6MA93_9RHOB</name>
<dbReference type="Pfam" id="PF05159">
    <property type="entry name" value="Capsule_synth"/>
    <property type="match status" value="3"/>
</dbReference>
<dbReference type="OrthoDB" id="543755at2"/>
<dbReference type="CDD" id="cd16440">
    <property type="entry name" value="beta_Kdo_transferase_KpsC_1"/>
    <property type="match status" value="1"/>
</dbReference>
<comment type="caution">
    <text evidence="1">The sequence shown here is derived from an EMBL/GenBank/DDBJ whole genome shotgun (WGS) entry which is preliminary data.</text>
</comment>
<protein>
    <submittedName>
        <fullName evidence="1">Capsular polysaccharide export protein</fullName>
    </submittedName>
</protein>
<reference evidence="1 2" key="1">
    <citation type="submission" date="2020-08" db="EMBL/GenBank/DDBJ databases">
        <title>Genomic Encyclopedia of Type Strains, Phase IV (KMG-IV): sequencing the most valuable type-strain genomes for metagenomic binning, comparative biology and taxonomic classification.</title>
        <authorList>
            <person name="Goeker M."/>
        </authorList>
    </citation>
    <scope>NUCLEOTIDE SEQUENCE [LARGE SCALE GENOMIC DNA]</scope>
    <source>
        <strain evidence="1 2">DSM 101015</strain>
    </source>
</reference>